<evidence type="ECO:0000256" key="1">
    <source>
        <dbReference type="SAM" id="MobiDB-lite"/>
    </source>
</evidence>
<dbReference type="InterPro" id="IPR000160">
    <property type="entry name" value="GGDEF_dom"/>
</dbReference>
<dbReference type="NCBIfam" id="TIGR00229">
    <property type="entry name" value="sensory_box"/>
    <property type="match status" value="1"/>
</dbReference>
<dbReference type="PANTHER" id="PTHR44757">
    <property type="entry name" value="DIGUANYLATE CYCLASE DGCP"/>
    <property type="match status" value="1"/>
</dbReference>
<dbReference type="InterPro" id="IPR013656">
    <property type="entry name" value="PAS_4"/>
</dbReference>
<reference evidence="4 5" key="1">
    <citation type="submission" date="2021-06" db="EMBL/GenBank/DDBJ databases">
        <title>Gemonas diversity in paddy soil.</title>
        <authorList>
            <person name="Liu G."/>
        </authorList>
    </citation>
    <scope>NUCLEOTIDE SEQUENCE [LARGE SCALE GENOMIC DNA]</scope>
    <source>
        <strain evidence="4 5">RG2</strain>
    </source>
</reference>
<dbReference type="Proteomes" id="UP000683559">
    <property type="component" value="Chromosome"/>
</dbReference>
<gene>
    <name evidence="4" type="ORF">KP001_08090</name>
</gene>
<dbReference type="PROSITE" id="PS50112">
    <property type="entry name" value="PAS"/>
    <property type="match status" value="1"/>
</dbReference>
<dbReference type="SMART" id="SM00267">
    <property type="entry name" value="GGDEF"/>
    <property type="match status" value="1"/>
</dbReference>
<dbReference type="CDD" id="cd00130">
    <property type="entry name" value="PAS"/>
    <property type="match status" value="2"/>
</dbReference>
<dbReference type="Pfam" id="PF08448">
    <property type="entry name" value="PAS_4"/>
    <property type="match status" value="1"/>
</dbReference>
<dbReference type="RefSeq" id="WP_217289024.1">
    <property type="nucleotide sequence ID" value="NZ_CP077683.1"/>
</dbReference>
<proteinExistence type="predicted"/>
<name>A0ABX8LNH5_9BACT</name>
<evidence type="ECO:0000313" key="4">
    <source>
        <dbReference type="EMBL" id="QXE92472.1"/>
    </source>
</evidence>
<evidence type="ECO:0000259" key="2">
    <source>
        <dbReference type="PROSITE" id="PS50112"/>
    </source>
</evidence>
<feature type="compositionally biased region" description="Acidic residues" evidence="1">
    <location>
        <begin position="447"/>
        <end position="456"/>
    </location>
</feature>
<feature type="compositionally biased region" description="Basic and acidic residues" evidence="1">
    <location>
        <begin position="430"/>
        <end position="440"/>
    </location>
</feature>
<dbReference type="PANTHER" id="PTHR44757:SF2">
    <property type="entry name" value="BIOFILM ARCHITECTURE MAINTENANCE PROTEIN MBAA"/>
    <property type="match status" value="1"/>
</dbReference>
<feature type="domain" description="PAS" evidence="2">
    <location>
        <begin position="177"/>
        <end position="240"/>
    </location>
</feature>
<evidence type="ECO:0000313" key="5">
    <source>
        <dbReference type="Proteomes" id="UP000683559"/>
    </source>
</evidence>
<dbReference type="GO" id="GO:0052621">
    <property type="term" value="F:diguanylate cyclase activity"/>
    <property type="evidence" value="ECO:0007669"/>
    <property type="project" value="UniProtKB-EC"/>
</dbReference>
<feature type="region of interest" description="Disordered" evidence="1">
    <location>
        <begin position="430"/>
        <end position="456"/>
    </location>
</feature>
<dbReference type="NCBIfam" id="TIGR00254">
    <property type="entry name" value="GGDEF"/>
    <property type="match status" value="1"/>
</dbReference>
<feature type="domain" description="GGDEF" evidence="3">
    <location>
        <begin position="324"/>
        <end position="450"/>
    </location>
</feature>
<dbReference type="CDD" id="cd01949">
    <property type="entry name" value="GGDEF"/>
    <property type="match status" value="1"/>
</dbReference>
<dbReference type="EMBL" id="CP077683">
    <property type="protein sequence ID" value="QXE92472.1"/>
    <property type="molecule type" value="Genomic_DNA"/>
</dbReference>
<evidence type="ECO:0000259" key="3">
    <source>
        <dbReference type="PROSITE" id="PS50887"/>
    </source>
</evidence>
<dbReference type="Pfam" id="PF13426">
    <property type="entry name" value="PAS_9"/>
    <property type="match status" value="1"/>
</dbReference>
<dbReference type="InterPro" id="IPR000014">
    <property type="entry name" value="PAS"/>
</dbReference>
<keyword evidence="5" id="KW-1185">Reference proteome</keyword>
<dbReference type="PROSITE" id="PS50887">
    <property type="entry name" value="GGDEF"/>
    <property type="match status" value="1"/>
</dbReference>
<dbReference type="SMART" id="SM00091">
    <property type="entry name" value="PAS"/>
    <property type="match status" value="2"/>
</dbReference>
<accession>A0ABX8LNH5</accession>
<dbReference type="EC" id="2.7.7.65" evidence="4"/>
<sequence length="456" mass="51520">MKVLGGTKAELVREVAELRERCATLTLTAHLCLELKTEIQEAREYAESIVQTVREPLVVLSFDLKIITANNSFYETFKVTPEETIGYFIYDLGNRQWDIPKLRVLFEEILPHDTVLTGYEVEHDFLDIGKKIMLLNAREIFLEKTGSRIILLAMEDITVRRLAEKRVSEVVRQQQAILDNIPNMAWLKDSAGRYLAGNQPFTEAVAISPEELIGKSDSDIYPPKLAAKYRKDSREVVASGTRTYFEESSPGPLESIQYLEKVETPVFDDNNVVIGTIGIAHDVTAHKEVEVALRYESTHDALTGLYNRAFFDEELERMDQEDMFPMSVVMADVNGLKAVNDTVGHAAGDELIQMAARVIRHAFRTKDIVARIGGDEFAVILPETEISVARETVRRIMKSPEVMDGRVSIAFGIATAKNRDEIKDALKLSDERMYREKSEQKQSQTEGLEDQGEETP</sequence>
<keyword evidence="4" id="KW-0548">Nucleotidyltransferase</keyword>
<organism evidence="4 5">
    <name type="scientific">Geomonas subterranea</name>
    <dbReference type="NCBI Taxonomy" id="2847989"/>
    <lineage>
        <taxon>Bacteria</taxon>
        <taxon>Pseudomonadati</taxon>
        <taxon>Thermodesulfobacteriota</taxon>
        <taxon>Desulfuromonadia</taxon>
        <taxon>Geobacterales</taxon>
        <taxon>Geobacteraceae</taxon>
        <taxon>Geomonas</taxon>
    </lineage>
</organism>
<protein>
    <submittedName>
        <fullName evidence="4">Diguanylate cyclase</fullName>
        <ecNumber evidence="4">2.7.7.65</ecNumber>
    </submittedName>
</protein>
<dbReference type="InterPro" id="IPR052155">
    <property type="entry name" value="Biofilm_reg_signaling"/>
</dbReference>
<dbReference type="Pfam" id="PF00990">
    <property type="entry name" value="GGDEF"/>
    <property type="match status" value="1"/>
</dbReference>
<keyword evidence="4" id="KW-0808">Transferase</keyword>